<evidence type="ECO:0000256" key="1">
    <source>
        <dbReference type="SAM" id="Phobius"/>
    </source>
</evidence>
<feature type="transmembrane region" description="Helical" evidence="1">
    <location>
        <begin position="78"/>
        <end position="107"/>
    </location>
</feature>
<feature type="transmembrane region" description="Helical" evidence="1">
    <location>
        <begin position="114"/>
        <end position="137"/>
    </location>
</feature>
<gene>
    <name evidence="2" type="primary">SLC39A12</name>
    <name evidence="2" type="ORF">CM83_100761</name>
</gene>
<reference evidence="2" key="2">
    <citation type="submission" date="2014-07" db="EMBL/GenBank/DDBJ databases">
        <authorList>
            <person name="Hull J."/>
        </authorList>
    </citation>
    <scope>NUCLEOTIDE SEQUENCE</scope>
</reference>
<protein>
    <submittedName>
        <fullName evidence="2">Zinc transporter ZIP12</fullName>
    </submittedName>
</protein>
<name>A0A0A9Z1X5_LYGHE</name>
<keyword evidence="1" id="KW-1133">Transmembrane helix</keyword>
<evidence type="ECO:0000313" key="2">
    <source>
        <dbReference type="EMBL" id="JAG37876.1"/>
    </source>
</evidence>
<organism evidence="2">
    <name type="scientific">Lygus hesperus</name>
    <name type="common">Western plant bug</name>
    <dbReference type="NCBI Taxonomy" id="30085"/>
    <lineage>
        <taxon>Eukaryota</taxon>
        <taxon>Metazoa</taxon>
        <taxon>Ecdysozoa</taxon>
        <taxon>Arthropoda</taxon>
        <taxon>Hexapoda</taxon>
        <taxon>Insecta</taxon>
        <taxon>Pterygota</taxon>
        <taxon>Neoptera</taxon>
        <taxon>Paraneoptera</taxon>
        <taxon>Hemiptera</taxon>
        <taxon>Heteroptera</taxon>
        <taxon>Panheteroptera</taxon>
        <taxon>Cimicomorpha</taxon>
        <taxon>Miridae</taxon>
        <taxon>Mirini</taxon>
        <taxon>Lygus</taxon>
    </lineage>
</organism>
<proteinExistence type="predicted"/>
<accession>A0A0A9Z1X5</accession>
<keyword evidence="1" id="KW-0812">Transmembrane</keyword>
<dbReference type="AlphaFoldDB" id="A0A0A9Z1X5"/>
<keyword evidence="1" id="KW-0472">Membrane</keyword>
<dbReference type="EMBL" id="GBHO01005728">
    <property type="protein sequence ID" value="JAG37876.1"/>
    <property type="molecule type" value="Transcribed_RNA"/>
</dbReference>
<reference evidence="2" key="1">
    <citation type="journal article" date="2014" name="PLoS ONE">
        <title>Transcriptome-Based Identification of ABC Transporters in the Western Tarnished Plant Bug Lygus hesperus.</title>
        <authorList>
            <person name="Hull J.J."/>
            <person name="Chaney K."/>
            <person name="Geib S.M."/>
            <person name="Fabrick J.A."/>
            <person name="Brent C.S."/>
            <person name="Walsh D."/>
            <person name="Lavine L.C."/>
        </authorList>
    </citation>
    <scope>NUCLEOTIDE SEQUENCE</scope>
</reference>
<sequence>MCSCSRVSPVYLCPSVFSRSRSTVLLPPLELDSEMVPPVSRYSAGVATLPPSVVSIAFASSDMLGSTVVAPPPTRLVYLFRLAVLLSVPSVSVPSVSVLLCVVVAIGDAVAIDGAVVAAATSLASAYVVTTVVWILLELLAELLPSVDLCGVANDVQIYDGLG</sequence>